<dbReference type="FunCoup" id="A0A3Q7HU79">
    <property type="interactions" value="2"/>
</dbReference>
<evidence type="ECO:0000256" key="2">
    <source>
        <dbReference type="ARBA" id="ARBA00022692"/>
    </source>
</evidence>
<dbReference type="InParanoid" id="A0A3Q7HU79"/>
<dbReference type="GO" id="GO:0016020">
    <property type="term" value="C:membrane"/>
    <property type="evidence" value="ECO:0007669"/>
    <property type="project" value="UniProtKB-SubCell"/>
</dbReference>
<protein>
    <recommendedName>
        <fullName evidence="8">GTD-binding domain-containing protein</fullName>
    </recommendedName>
</protein>
<keyword evidence="4 7" id="KW-0472">Membrane</keyword>
<comment type="subcellular location">
    <subcellularLocation>
        <location evidence="1">Membrane</location>
        <topology evidence="1">Single-pass membrane protein</topology>
    </subcellularLocation>
</comment>
<dbReference type="PANTHER" id="PTHR31448">
    <property type="entry name" value="MYOSIN-BINDING PROTEIN 2"/>
    <property type="match status" value="1"/>
</dbReference>
<dbReference type="EnsemblPlants" id="Solyc06g071190.3.1">
    <property type="protein sequence ID" value="Solyc06g071190.3.1"/>
    <property type="gene ID" value="Solyc06g071190.3"/>
</dbReference>
<feature type="region of interest" description="Disordered" evidence="6">
    <location>
        <begin position="270"/>
        <end position="295"/>
    </location>
</feature>
<evidence type="ECO:0000313" key="10">
    <source>
        <dbReference type="Proteomes" id="UP000004994"/>
    </source>
</evidence>
<evidence type="ECO:0000256" key="4">
    <source>
        <dbReference type="ARBA" id="ARBA00023136"/>
    </source>
</evidence>
<dbReference type="Pfam" id="PF04576">
    <property type="entry name" value="Zein-binding"/>
    <property type="match status" value="1"/>
</dbReference>
<dbReference type="PANTHER" id="PTHR31448:SF31">
    <property type="entry name" value="MYOSIN-BINDING PROTEIN 5-RELATED"/>
    <property type="match status" value="1"/>
</dbReference>
<feature type="transmembrane region" description="Helical" evidence="7">
    <location>
        <begin position="29"/>
        <end position="55"/>
    </location>
</feature>
<keyword evidence="5" id="KW-0175">Coiled coil</keyword>
<sequence length="651" mass="73799">MQILGCFKIKPLMASGSFKCFVDQKLGKFAFFFLYAILEWVLIIVLFVDGFLAFFCNEYAKFFELNIPCLLCTRIDHVLVNRNSSFYYNESICEVHKKDLSALAYCHVHKKLSEIKNMCEGCLLSFATERDADCERYKSLAGVLKKDIDCFAGDDARLTVRTGKKELDEAIQIERGVVARCSCCGEPLKMRSKFARNASINGRSYSQAPAPSPRASPRAPLLGAWRNIEEVRHLESPRSVRYTELKFTQDDEGPSHGGKEDMKAATMPLLPDSEDTNIDSSCKTPNNTRNRFFGIPLSDSAQASPRFSHHRPRKSWISDKLDFTSEANDLNSVPSDLEEDVLNRLKKQVRLDRKSLVELYMELDEERSASAIAANNAMAMITRLQAEKAAVEMEAFQYQRMMEEQAEYDQEALQFMNDDLLKKEDEMKLLQVELETYREKYGLIKTIGSEVCEVDDDEDYQELKSQCLSSISERSDCASPFEADHHRVNERLFECPAENGGVNVEESQLDFEKQRSYLMGLLTDVVEKIQISPEEGPHTLGPKTIEQKGNENKAALTREVSLIRERLRAIEAESGFLKHAAMTLQSGDEGSKLLTEIAQHLQNLRHTSNTSSENADAGHQSSEIDMEPDNSDTIQQAFHLSLVQMEQIEKP</sequence>
<reference evidence="9" key="1">
    <citation type="journal article" date="2012" name="Nature">
        <title>The tomato genome sequence provides insights into fleshy fruit evolution.</title>
        <authorList>
            <consortium name="Tomato Genome Consortium"/>
        </authorList>
    </citation>
    <scope>NUCLEOTIDE SEQUENCE [LARGE SCALE GENOMIC DNA]</scope>
    <source>
        <strain evidence="9">cv. Heinz 1706</strain>
    </source>
</reference>
<dbReference type="Proteomes" id="UP000004994">
    <property type="component" value="Chromosome 6"/>
</dbReference>
<evidence type="ECO:0000256" key="1">
    <source>
        <dbReference type="ARBA" id="ARBA00004167"/>
    </source>
</evidence>
<feature type="coiled-coil region" evidence="5">
    <location>
        <begin position="374"/>
        <end position="440"/>
    </location>
</feature>
<dbReference type="InterPro" id="IPR007656">
    <property type="entry name" value="GTD-bd"/>
</dbReference>
<reference evidence="9" key="2">
    <citation type="submission" date="2019-01" db="UniProtKB">
        <authorList>
            <consortium name="EnsemblPlants"/>
        </authorList>
    </citation>
    <scope>IDENTIFICATION</scope>
    <source>
        <strain evidence="9">cv. Heinz 1706</strain>
    </source>
</reference>
<dbReference type="OMA" id="HHRVNER"/>
<dbReference type="Gramene" id="Solyc06g071190.3.1">
    <property type="protein sequence ID" value="Solyc06g071190.3.1"/>
    <property type="gene ID" value="Solyc06g071190.3"/>
</dbReference>
<evidence type="ECO:0000256" key="6">
    <source>
        <dbReference type="SAM" id="MobiDB-lite"/>
    </source>
</evidence>
<evidence type="ECO:0000256" key="3">
    <source>
        <dbReference type="ARBA" id="ARBA00022989"/>
    </source>
</evidence>
<evidence type="ECO:0000256" key="5">
    <source>
        <dbReference type="SAM" id="Coils"/>
    </source>
</evidence>
<feature type="compositionally biased region" description="Polar residues" evidence="6">
    <location>
        <begin position="605"/>
        <end position="623"/>
    </location>
</feature>
<keyword evidence="3 7" id="KW-1133">Transmembrane helix</keyword>
<name>A0A3Q7HU79_SOLLC</name>
<feature type="compositionally biased region" description="Polar residues" evidence="6">
    <location>
        <begin position="278"/>
        <end position="290"/>
    </location>
</feature>
<evidence type="ECO:0000313" key="9">
    <source>
        <dbReference type="EnsemblPlants" id="Solyc06g071190.3.1"/>
    </source>
</evidence>
<evidence type="ECO:0000256" key="7">
    <source>
        <dbReference type="SAM" id="Phobius"/>
    </source>
</evidence>
<dbReference type="AlphaFoldDB" id="A0A3Q7HU79"/>
<proteinExistence type="predicted"/>
<dbReference type="STRING" id="4081.A0A3Q7HU79"/>
<organism evidence="9">
    <name type="scientific">Solanum lycopersicum</name>
    <name type="common">Tomato</name>
    <name type="synonym">Lycopersicon esculentum</name>
    <dbReference type="NCBI Taxonomy" id="4081"/>
    <lineage>
        <taxon>Eukaryota</taxon>
        <taxon>Viridiplantae</taxon>
        <taxon>Streptophyta</taxon>
        <taxon>Embryophyta</taxon>
        <taxon>Tracheophyta</taxon>
        <taxon>Spermatophyta</taxon>
        <taxon>Magnoliopsida</taxon>
        <taxon>eudicotyledons</taxon>
        <taxon>Gunneridae</taxon>
        <taxon>Pentapetalae</taxon>
        <taxon>asterids</taxon>
        <taxon>lamiids</taxon>
        <taxon>Solanales</taxon>
        <taxon>Solanaceae</taxon>
        <taxon>Solanoideae</taxon>
        <taxon>Solaneae</taxon>
        <taxon>Solanum</taxon>
        <taxon>Solanum subgen. Lycopersicon</taxon>
    </lineage>
</organism>
<feature type="domain" description="GTD-binding" evidence="8">
    <location>
        <begin position="340"/>
        <end position="438"/>
    </location>
</feature>
<accession>A0A3Q7HU79</accession>
<dbReference type="PaxDb" id="4081-Solyc06g071190.2.1"/>
<dbReference type="InterPro" id="IPR039306">
    <property type="entry name" value="MYOB"/>
</dbReference>
<dbReference type="PROSITE" id="PS51775">
    <property type="entry name" value="GTD_BINDING"/>
    <property type="match status" value="1"/>
</dbReference>
<keyword evidence="10" id="KW-1185">Reference proteome</keyword>
<keyword evidence="2 7" id="KW-0812">Transmembrane</keyword>
<evidence type="ECO:0000259" key="8">
    <source>
        <dbReference type="PROSITE" id="PS51775"/>
    </source>
</evidence>
<feature type="region of interest" description="Disordered" evidence="6">
    <location>
        <begin position="605"/>
        <end position="629"/>
    </location>
</feature>
<dbReference type="GO" id="GO:0080115">
    <property type="term" value="F:myosin XI tail binding"/>
    <property type="evidence" value="ECO:0007669"/>
    <property type="project" value="UniProtKB-ARBA"/>
</dbReference>